<dbReference type="EMBL" id="BAAARB010000007">
    <property type="protein sequence ID" value="GAA2377826.1"/>
    <property type="molecule type" value="Genomic_DNA"/>
</dbReference>
<feature type="transmembrane region" description="Helical" evidence="1">
    <location>
        <begin position="6"/>
        <end position="26"/>
    </location>
</feature>
<keyword evidence="3" id="KW-1185">Reference proteome</keyword>
<comment type="caution">
    <text evidence="2">The sequence shown here is derived from an EMBL/GenBank/DDBJ whole genome shotgun (WGS) entry which is preliminary data.</text>
</comment>
<proteinExistence type="predicted"/>
<keyword evidence="1" id="KW-0812">Transmembrane</keyword>
<evidence type="ECO:0000313" key="3">
    <source>
        <dbReference type="Proteomes" id="UP001501170"/>
    </source>
</evidence>
<evidence type="ECO:0008006" key="4">
    <source>
        <dbReference type="Google" id="ProtNLM"/>
    </source>
</evidence>
<accession>A0ABN3HEH3</accession>
<keyword evidence="1" id="KW-0472">Membrane</keyword>
<evidence type="ECO:0000256" key="1">
    <source>
        <dbReference type="SAM" id="Phobius"/>
    </source>
</evidence>
<dbReference type="RefSeq" id="WP_006897550.1">
    <property type="nucleotide sequence ID" value="NZ_BAAARB010000007.1"/>
</dbReference>
<gene>
    <name evidence="2" type="ORF">GCM10009855_16620</name>
</gene>
<name>A0ABN3HEH3_9ACTN</name>
<evidence type="ECO:0000313" key="2">
    <source>
        <dbReference type="EMBL" id="GAA2377826.1"/>
    </source>
</evidence>
<keyword evidence="1" id="KW-1133">Transmembrane helix</keyword>
<dbReference type="Proteomes" id="UP001501170">
    <property type="component" value="Unassembled WGS sequence"/>
</dbReference>
<sequence>MGAIGHYWWLIFVFGGTIGGAVRALGAWNERRAERRLERYRLRQEAKVALARAQSRARVDAESLERDLRRAVTEHQTTDDRWFGYETDLATILDYPMLVDLREPLTAEFHRARSRAELLRPSPDDTSPEAVERYRDAVHDYATALDVAEKEARRRRRGDFNPAEQERLARAQRLLNLAGDEAASPQERQQAYARARRELDGLIDLPAAGAAELEQRLRVALEGPARPDS</sequence>
<reference evidence="2 3" key="1">
    <citation type="journal article" date="2019" name="Int. J. Syst. Evol. Microbiol.">
        <title>The Global Catalogue of Microorganisms (GCM) 10K type strain sequencing project: providing services to taxonomists for standard genome sequencing and annotation.</title>
        <authorList>
            <consortium name="The Broad Institute Genomics Platform"/>
            <consortium name="The Broad Institute Genome Sequencing Center for Infectious Disease"/>
            <person name="Wu L."/>
            <person name="Ma J."/>
        </authorList>
    </citation>
    <scope>NUCLEOTIDE SEQUENCE [LARGE SCALE GENOMIC DNA]</scope>
    <source>
        <strain evidence="2 3">JCM 16227</strain>
    </source>
</reference>
<protein>
    <recommendedName>
        <fullName evidence="4">Secreted protein</fullName>
    </recommendedName>
</protein>
<organism evidence="2 3">
    <name type="scientific">Gordonia cholesterolivorans</name>
    <dbReference type="NCBI Taxonomy" id="559625"/>
    <lineage>
        <taxon>Bacteria</taxon>
        <taxon>Bacillati</taxon>
        <taxon>Actinomycetota</taxon>
        <taxon>Actinomycetes</taxon>
        <taxon>Mycobacteriales</taxon>
        <taxon>Gordoniaceae</taxon>
        <taxon>Gordonia</taxon>
    </lineage>
</organism>